<dbReference type="EMBL" id="BAAAZN010000001">
    <property type="protein sequence ID" value="GAA3523783.1"/>
    <property type="molecule type" value="Genomic_DNA"/>
</dbReference>
<comment type="caution">
    <text evidence="2">The sequence shown here is derived from an EMBL/GenBank/DDBJ whole genome shotgun (WGS) entry which is preliminary data.</text>
</comment>
<accession>A0ABP6UYX5</accession>
<evidence type="ECO:0000256" key="1">
    <source>
        <dbReference type="SAM" id="MobiDB-lite"/>
    </source>
</evidence>
<keyword evidence="3" id="KW-1185">Reference proteome</keyword>
<reference evidence="3" key="1">
    <citation type="journal article" date="2019" name="Int. J. Syst. Evol. Microbiol.">
        <title>The Global Catalogue of Microorganisms (GCM) 10K type strain sequencing project: providing services to taxonomists for standard genome sequencing and annotation.</title>
        <authorList>
            <consortium name="The Broad Institute Genomics Platform"/>
            <consortium name="The Broad Institute Genome Sequencing Center for Infectious Disease"/>
            <person name="Wu L."/>
            <person name="Ma J."/>
        </authorList>
    </citation>
    <scope>NUCLEOTIDE SEQUENCE [LARGE SCALE GENOMIC DNA]</scope>
    <source>
        <strain evidence="3">JCM 16898</strain>
    </source>
</reference>
<proteinExistence type="predicted"/>
<name>A0ABP6UYX5_9PSEU</name>
<evidence type="ECO:0000313" key="3">
    <source>
        <dbReference type="Proteomes" id="UP001500689"/>
    </source>
</evidence>
<dbReference type="Proteomes" id="UP001500689">
    <property type="component" value="Unassembled WGS sequence"/>
</dbReference>
<feature type="region of interest" description="Disordered" evidence="1">
    <location>
        <begin position="121"/>
        <end position="147"/>
    </location>
</feature>
<protein>
    <submittedName>
        <fullName evidence="2">Uncharacterized protein</fullName>
    </submittedName>
</protein>
<evidence type="ECO:0000313" key="2">
    <source>
        <dbReference type="EMBL" id="GAA3523783.1"/>
    </source>
</evidence>
<gene>
    <name evidence="2" type="ORF">GCM10022222_02470</name>
</gene>
<organism evidence="2 3">
    <name type="scientific">Amycolatopsis ultiminotia</name>
    <dbReference type="NCBI Taxonomy" id="543629"/>
    <lineage>
        <taxon>Bacteria</taxon>
        <taxon>Bacillati</taxon>
        <taxon>Actinomycetota</taxon>
        <taxon>Actinomycetes</taxon>
        <taxon>Pseudonocardiales</taxon>
        <taxon>Pseudonocardiaceae</taxon>
        <taxon>Amycolatopsis</taxon>
    </lineage>
</organism>
<sequence length="147" mass="16137">MADGSVWESADMWARADESSEYLIGLYRSAWWHSDESITQPAPDATRHRHLAGIPPWQQMDVAYTALGFATVALDGRGNPGPGIEDPVTALPQLAERHPLDRVGVARCVLRTGGSARRSCVPVRRPGSAGWPFPRGLPRSRCGRRPR</sequence>